<keyword evidence="3" id="KW-0269">Exonuclease</keyword>
<dbReference type="Gene3D" id="3.60.10.10">
    <property type="entry name" value="Endonuclease/exonuclease/phosphatase"/>
    <property type="match status" value="1"/>
</dbReference>
<name>A0A3L6ZZK6_9MICO</name>
<sequence>MMKKMIATGSAAALILGGAVLGAGPAVASPGQGKTKTTDVTVMSFNIHYGADSDNSFDLERTASVIEDSGAEIIGLQEVDNHWGARSEFLDEAAWLADRLDMHVVYGANLDEPPLPGDTENRQYGTAILSEYPILSSENHLLTNIEYEEQPTEQRGLLEAVVNVRGNHIAFYSTHLDFQREEQRALQVEEILEITGTSKRPAVIVGDLNAAPDAPELQPLFSAFTDTFAALGQNEDYTFGPDLEGLPGSGSVENPTLRIDYILTARGATATSAEVIRTTASDHLPIVAELSITKSPNGKVK</sequence>
<dbReference type="SUPFAM" id="SSF56219">
    <property type="entry name" value="DNase I-like"/>
    <property type="match status" value="1"/>
</dbReference>
<dbReference type="Proteomes" id="UP000270299">
    <property type="component" value="Unassembled WGS sequence"/>
</dbReference>
<dbReference type="GO" id="GO:0004519">
    <property type="term" value="F:endonuclease activity"/>
    <property type="evidence" value="ECO:0007669"/>
    <property type="project" value="UniProtKB-KW"/>
</dbReference>
<dbReference type="Pfam" id="PF03372">
    <property type="entry name" value="Exo_endo_phos"/>
    <property type="match status" value="1"/>
</dbReference>
<dbReference type="AlphaFoldDB" id="A0A3L6ZZK6"/>
<feature type="chain" id="PRO_5017935211" evidence="1">
    <location>
        <begin position="29"/>
        <end position="301"/>
    </location>
</feature>
<evidence type="ECO:0000313" key="3">
    <source>
        <dbReference type="EMBL" id="RLP73389.1"/>
    </source>
</evidence>
<dbReference type="RefSeq" id="WP_121671554.1">
    <property type="nucleotide sequence ID" value="NZ_BMXM01000002.1"/>
</dbReference>
<comment type="caution">
    <text evidence="3">The sequence shown here is derived from an EMBL/GenBank/DDBJ whole genome shotgun (WGS) entry which is preliminary data.</text>
</comment>
<feature type="signal peptide" evidence="1">
    <location>
        <begin position="1"/>
        <end position="28"/>
    </location>
</feature>
<dbReference type="GO" id="GO:0004527">
    <property type="term" value="F:exonuclease activity"/>
    <property type="evidence" value="ECO:0007669"/>
    <property type="project" value="UniProtKB-KW"/>
</dbReference>
<organism evidence="3 4">
    <name type="scientific">Mycetocola manganoxydans</name>
    <dbReference type="NCBI Taxonomy" id="699879"/>
    <lineage>
        <taxon>Bacteria</taxon>
        <taxon>Bacillati</taxon>
        <taxon>Actinomycetota</taxon>
        <taxon>Actinomycetes</taxon>
        <taxon>Micrococcales</taxon>
        <taxon>Microbacteriaceae</taxon>
        <taxon>Mycetocola</taxon>
    </lineage>
</organism>
<feature type="domain" description="Endonuclease/exonuclease/phosphatase" evidence="2">
    <location>
        <begin position="43"/>
        <end position="283"/>
    </location>
</feature>
<evidence type="ECO:0000313" key="4">
    <source>
        <dbReference type="Proteomes" id="UP000270299"/>
    </source>
</evidence>
<dbReference type="PANTHER" id="PTHR14859">
    <property type="entry name" value="CALCOFLUOR WHITE HYPERSENSITIVE PROTEIN PRECURSOR"/>
    <property type="match status" value="1"/>
</dbReference>
<protein>
    <submittedName>
        <fullName evidence="3">Endonuclease/exonuclease/phosphatase</fullName>
    </submittedName>
</protein>
<proteinExistence type="predicted"/>
<keyword evidence="3" id="KW-0255">Endonuclease</keyword>
<dbReference type="GO" id="GO:0006506">
    <property type="term" value="P:GPI anchor biosynthetic process"/>
    <property type="evidence" value="ECO:0007669"/>
    <property type="project" value="TreeGrafter"/>
</dbReference>
<gene>
    <name evidence="3" type="ORF">D9V29_01460</name>
</gene>
<accession>A0A3L6ZZK6</accession>
<dbReference type="PANTHER" id="PTHR14859:SF15">
    <property type="entry name" value="ENDONUCLEASE_EXONUCLEASE_PHOSPHATASE DOMAIN-CONTAINING PROTEIN"/>
    <property type="match status" value="1"/>
</dbReference>
<dbReference type="InterPro" id="IPR005135">
    <property type="entry name" value="Endo/exonuclease/phosphatase"/>
</dbReference>
<evidence type="ECO:0000259" key="2">
    <source>
        <dbReference type="Pfam" id="PF03372"/>
    </source>
</evidence>
<evidence type="ECO:0000256" key="1">
    <source>
        <dbReference type="SAM" id="SignalP"/>
    </source>
</evidence>
<dbReference type="GO" id="GO:0016020">
    <property type="term" value="C:membrane"/>
    <property type="evidence" value="ECO:0007669"/>
    <property type="project" value="GOC"/>
</dbReference>
<dbReference type="OrthoDB" id="155529at2"/>
<dbReference type="InterPro" id="IPR036691">
    <property type="entry name" value="Endo/exonu/phosph_ase_sf"/>
</dbReference>
<dbReference type="InterPro" id="IPR051916">
    <property type="entry name" value="GPI-anchor_lipid_remodeler"/>
</dbReference>
<keyword evidence="4" id="KW-1185">Reference proteome</keyword>
<keyword evidence="3" id="KW-0540">Nuclease</keyword>
<keyword evidence="1" id="KW-0732">Signal</keyword>
<reference evidence="3 4" key="1">
    <citation type="submission" date="2018-10" db="EMBL/GenBank/DDBJ databases">
        <authorList>
            <person name="Li J."/>
        </authorList>
    </citation>
    <scope>NUCLEOTIDE SEQUENCE [LARGE SCALE GENOMIC DNA]</scope>
    <source>
        <strain evidence="3 4">CCTCC AB209002</strain>
    </source>
</reference>
<dbReference type="EMBL" id="RCUV01000002">
    <property type="protein sequence ID" value="RLP73389.1"/>
    <property type="molecule type" value="Genomic_DNA"/>
</dbReference>
<keyword evidence="3" id="KW-0378">Hydrolase</keyword>